<dbReference type="AlphaFoldDB" id="A0A1H4EFC3"/>
<evidence type="ECO:0000313" key="1">
    <source>
        <dbReference type="EMBL" id="SEA83527.1"/>
    </source>
</evidence>
<dbReference type="Proteomes" id="UP000182257">
    <property type="component" value="Unassembled WGS sequence"/>
</dbReference>
<dbReference type="EMBL" id="FNRF01000005">
    <property type="protein sequence ID" value="SEA83527.1"/>
    <property type="molecule type" value="Genomic_DNA"/>
</dbReference>
<sequence length="43" mass="5017">MPKNLTDFTFYLYFCNVHTFALVQMGEDNDILRSVIDALFLTV</sequence>
<accession>A0A1H4EFC3</accession>
<reference evidence="1 2" key="1">
    <citation type="submission" date="2016-10" db="EMBL/GenBank/DDBJ databases">
        <authorList>
            <person name="de Groot N.N."/>
        </authorList>
    </citation>
    <scope>NUCLEOTIDE SEQUENCE [LARGE SCALE GENOMIC DNA]</scope>
    <source>
        <strain evidence="1 2">D31d</strain>
    </source>
</reference>
<evidence type="ECO:0000313" key="2">
    <source>
        <dbReference type="Proteomes" id="UP000182257"/>
    </source>
</evidence>
<gene>
    <name evidence="1" type="ORF">SAMN05216462_2773</name>
</gene>
<protein>
    <submittedName>
        <fullName evidence="1">Uncharacterized protein</fullName>
    </submittedName>
</protein>
<organism evidence="1 2">
    <name type="scientific">Xylanibacter ruminicola</name>
    <name type="common">Prevotella ruminicola</name>
    <dbReference type="NCBI Taxonomy" id="839"/>
    <lineage>
        <taxon>Bacteria</taxon>
        <taxon>Pseudomonadati</taxon>
        <taxon>Bacteroidota</taxon>
        <taxon>Bacteroidia</taxon>
        <taxon>Bacteroidales</taxon>
        <taxon>Prevotellaceae</taxon>
        <taxon>Xylanibacter</taxon>
    </lineage>
</organism>
<proteinExistence type="predicted"/>
<name>A0A1H4EFC3_XYLRU</name>